<keyword evidence="5 9" id="KW-0479">Metal-binding</keyword>
<evidence type="ECO:0000256" key="12">
    <source>
        <dbReference type="SAM" id="Phobius"/>
    </source>
</evidence>
<dbReference type="Proteomes" id="UP000294933">
    <property type="component" value="Unassembled WGS sequence"/>
</dbReference>
<dbReference type="GO" id="GO:0004497">
    <property type="term" value="F:monooxygenase activity"/>
    <property type="evidence" value="ECO:0007669"/>
    <property type="project" value="UniProtKB-KW"/>
</dbReference>
<comment type="similarity">
    <text evidence="3 10">Belongs to the cytochrome P450 family.</text>
</comment>
<dbReference type="Gene3D" id="1.10.630.10">
    <property type="entry name" value="Cytochrome P450"/>
    <property type="match status" value="1"/>
</dbReference>
<evidence type="ECO:0000256" key="11">
    <source>
        <dbReference type="SAM" id="MobiDB-lite"/>
    </source>
</evidence>
<feature type="region of interest" description="Disordered" evidence="11">
    <location>
        <begin position="406"/>
        <end position="426"/>
    </location>
</feature>
<evidence type="ECO:0000256" key="4">
    <source>
        <dbReference type="ARBA" id="ARBA00022617"/>
    </source>
</evidence>
<dbReference type="SUPFAM" id="SSF48264">
    <property type="entry name" value="Cytochrome P450"/>
    <property type="match status" value="1"/>
</dbReference>
<evidence type="ECO:0000256" key="9">
    <source>
        <dbReference type="PIRSR" id="PIRSR602401-1"/>
    </source>
</evidence>
<dbReference type="AlphaFoldDB" id="A0A4Y7PEK7"/>
<sequence>MTTTFLNTQAILGGVFLTLLLLYVKSYRRKPLPPGPKGLPFIGNVLQIPRQKEWLTYLQWSKTYGDVLHLSIFGRSLVILNSWKTVNDLLDKRSAIYSDRPRLVMAGELLGYDQSIPLGHYNERHKESRKILHQMLGPRQVTQFHHIEERETTAFLSKLLDNPQKFRDHIRNMVCSMILQVAYGYRPQSEDDHLVNIVNRGTEDFALASHPGSFAVDFIPWLKYVPSWFPGAGFQRQAKIWRQHVDDMKDIPYEMVKKQIASGNYTFSFASHLLDTKSEIPPEVEDMYKWVITGVYGGGADSTVSAIAAFFLAMVLNPDVQKKAQDELDSVVVPNRLPTFSDRDKLPYVEGLLKEVLRWHPVGPCGLPHRVVQDDVYEGHTIPAGAIIIANAWALLHDPTVYPNPEKFDPDRYSQSGTKENPDLNRDPRAAAFGFGRRSCPGMHLADATLWASIAFTLSTFNITKAVDEAGLAITPTGEFTSSVICHPKTFACQIKPRSLMAESLVHVTICHNFGL</sequence>
<keyword evidence="14" id="KW-1185">Reference proteome</keyword>
<keyword evidence="6 10" id="KW-0560">Oxidoreductase</keyword>
<dbReference type="PANTHER" id="PTHR46300">
    <property type="entry name" value="P450, PUTATIVE (EUROFUNG)-RELATED-RELATED"/>
    <property type="match status" value="1"/>
</dbReference>
<dbReference type="PROSITE" id="PS00086">
    <property type="entry name" value="CYTOCHROME_P450"/>
    <property type="match status" value="1"/>
</dbReference>
<dbReference type="GO" id="GO:0020037">
    <property type="term" value="F:heme binding"/>
    <property type="evidence" value="ECO:0007669"/>
    <property type="project" value="InterPro"/>
</dbReference>
<keyword evidence="12" id="KW-1133">Transmembrane helix</keyword>
<reference evidence="13 14" key="1">
    <citation type="submission" date="2018-06" db="EMBL/GenBank/DDBJ databases">
        <title>A transcriptomic atlas of mushroom development highlights an independent origin of complex multicellularity.</title>
        <authorList>
            <consortium name="DOE Joint Genome Institute"/>
            <person name="Krizsan K."/>
            <person name="Almasi E."/>
            <person name="Merenyi Z."/>
            <person name="Sahu N."/>
            <person name="Viragh M."/>
            <person name="Koszo T."/>
            <person name="Mondo S."/>
            <person name="Kiss B."/>
            <person name="Balint B."/>
            <person name="Kues U."/>
            <person name="Barry K."/>
            <person name="Hegedus J.C."/>
            <person name="Henrissat B."/>
            <person name="Johnson J."/>
            <person name="Lipzen A."/>
            <person name="Ohm R."/>
            <person name="Nagy I."/>
            <person name="Pangilinan J."/>
            <person name="Yan J."/>
            <person name="Xiong Y."/>
            <person name="Grigoriev I.V."/>
            <person name="Hibbett D.S."/>
            <person name="Nagy L.G."/>
        </authorList>
    </citation>
    <scope>NUCLEOTIDE SEQUENCE [LARGE SCALE GENOMIC DNA]</scope>
    <source>
        <strain evidence="13 14">SZMC22713</strain>
    </source>
</reference>
<organism evidence="13 14">
    <name type="scientific">Rickenella mellea</name>
    <dbReference type="NCBI Taxonomy" id="50990"/>
    <lineage>
        <taxon>Eukaryota</taxon>
        <taxon>Fungi</taxon>
        <taxon>Dikarya</taxon>
        <taxon>Basidiomycota</taxon>
        <taxon>Agaricomycotina</taxon>
        <taxon>Agaricomycetes</taxon>
        <taxon>Hymenochaetales</taxon>
        <taxon>Rickenellaceae</taxon>
        <taxon>Rickenella</taxon>
    </lineage>
</organism>
<dbReference type="CDD" id="cd11065">
    <property type="entry name" value="CYP64-like"/>
    <property type="match status" value="1"/>
</dbReference>
<evidence type="ECO:0000313" key="14">
    <source>
        <dbReference type="Proteomes" id="UP000294933"/>
    </source>
</evidence>
<keyword evidence="7 9" id="KW-0408">Iron</keyword>
<dbReference type="PANTHER" id="PTHR46300:SF7">
    <property type="entry name" value="P450, PUTATIVE (EUROFUNG)-RELATED"/>
    <property type="match status" value="1"/>
</dbReference>
<feature type="transmembrane region" description="Helical" evidence="12">
    <location>
        <begin position="6"/>
        <end position="24"/>
    </location>
</feature>
<gene>
    <name evidence="13" type="ORF">BD410DRAFT_871869</name>
</gene>
<dbReference type="InterPro" id="IPR001128">
    <property type="entry name" value="Cyt_P450"/>
</dbReference>
<dbReference type="GO" id="GO:0005506">
    <property type="term" value="F:iron ion binding"/>
    <property type="evidence" value="ECO:0007669"/>
    <property type="project" value="InterPro"/>
</dbReference>
<proteinExistence type="inferred from homology"/>
<protein>
    <submittedName>
        <fullName evidence="13">Cytochrome P450</fullName>
    </submittedName>
</protein>
<dbReference type="GO" id="GO:0016705">
    <property type="term" value="F:oxidoreductase activity, acting on paired donors, with incorporation or reduction of molecular oxygen"/>
    <property type="evidence" value="ECO:0007669"/>
    <property type="project" value="InterPro"/>
</dbReference>
<evidence type="ECO:0000256" key="2">
    <source>
        <dbReference type="ARBA" id="ARBA00005179"/>
    </source>
</evidence>
<dbReference type="InterPro" id="IPR050364">
    <property type="entry name" value="Cytochrome_P450_fung"/>
</dbReference>
<evidence type="ECO:0000256" key="3">
    <source>
        <dbReference type="ARBA" id="ARBA00010617"/>
    </source>
</evidence>
<dbReference type="InterPro" id="IPR017972">
    <property type="entry name" value="Cyt_P450_CS"/>
</dbReference>
<dbReference type="EMBL" id="ML170475">
    <property type="protein sequence ID" value="TDL13745.1"/>
    <property type="molecule type" value="Genomic_DNA"/>
</dbReference>
<accession>A0A4Y7PEK7</accession>
<evidence type="ECO:0000256" key="5">
    <source>
        <dbReference type="ARBA" id="ARBA00022723"/>
    </source>
</evidence>
<comment type="pathway">
    <text evidence="2">Secondary metabolite biosynthesis.</text>
</comment>
<dbReference type="STRING" id="50990.A0A4Y7PEK7"/>
<dbReference type="OrthoDB" id="2789670at2759"/>
<dbReference type="InterPro" id="IPR002401">
    <property type="entry name" value="Cyt_P450_E_grp-I"/>
</dbReference>
<keyword evidence="8 10" id="KW-0503">Monooxygenase</keyword>
<dbReference type="InterPro" id="IPR036396">
    <property type="entry name" value="Cyt_P450_sf"/>
</dbReference>
<evidence type="ECO:0000313" key="13">
    <source>
        <dbReference type="EMBL" id="TDL13745.1"/>
    </source>
</evidence>
<evidence type="ECO:0000256" key="10">
    <source>
        <dbReference type="RuleBase" id="RU000461"/>
    </source>
</evidence>
<dbReference type="VEuPathDB" id="FungiDB:BD410DRAFT_871869"/>
<dbReference type="PRINTS" id="PR00463">
    <property type="entry name" value="EP450I"/>
</dbReference>
<name>A0A4Y7PEK7_9AGAM</name>
<keyword evidence="12" id="KW-0812">Transmembrane</keyword>
<keyword evidence="12" id="KW-0472">Membrane</keyword>
<evidence type="ECO:0000256" key="7">
    <source>
        <dbReference type="ARBA" id="ARBA00023004"/>
    </source>
</evidence>
<dbReference type="PRINTS" id="PR00385">
    <property type="entry name" value="P450"/>
</dbReference>
<evidence type="ECO:0000256" key="8">
    <source>
        <dbReference type="ARBA" id="ARBA00023033"/>
    </source>
</evidence>
<evidence type="ECO:0000256" key="6">
    <source>
        <dbReference type="ARBA" id="ARBA00023002"/>
    </source>
</evidence>
<comment type="cofactor">
    <cofactor evidence="1 9">
        <name>heme</name>
        <dbReference type="ChEBI" id="CHEBI:30413"/>
    </cofactor>
</comment>
<evidence type="ECO:0000256" key="1">
    <source>
        <dbReference type="ARBA" id="ARBA00001971"/>
    </source>
</evidence>
<dbReference type="Pfam" id="PF00067">
    <property type="entry name" value="p450"/>
    <property type="match status" value="1"/>
</dbReference>
<feature type="binding site" description="axial binding residue" evidence="9">
    <location>
        <position position="440"/>
    </location>
    <ligand>
        <name>heme</name>
        <dbReference type="ChEBI" id="CHEBI:30413"/>
    </ligand>
    <ligandPart>
        <name>Fe</name>
        <dbReference type="ChEBI" id="CHEBI:18248"/>
    </ligandPart>
</feature>
<keyword evidence="4 9" id="KW-0349">Heme</keyword>